<accession>A0ABN7X091</accession>
<proteinExistence type="predicted"/>
<reference evidence="1 2" key="1">
    <citation type="submission" date="2021-06" db="EMBL/GenBank/DDBJ databases">
        <authorList>
            <person name="Kallberg Y."/>
            <person name="Tangrot J."/>
            <person name="Rosling A."/>
        </authorList>
    </citation>
    <scope>NUCLEOTIDE SEQUENCE [LARGE SCALE GENOMIC DNA]</scope>
    <source>
        <strain evidence="1 2">120-4 pot B 10/14</strain>
    </source>
</reference>
<comment type="caution">
    <text evidence="1">The sequence shown here is derived from an EMBL/GenBank/DDBJ whole genome shotgun (WGS) entry which is preliminary data.</text>
</comment>
<feature type="non-terminal residue" evidence="1">
    <location>
        <position position="1"/>
    </location>
</feature>
<feature type="non-terminal residue" evidence="1">
    <location>
        <position position="76"/>
    </location>
</feature>
<gene>
    <name evidence="1" type="ORF">GMARGA_LOCUS36675</name>
</gene>
<name>A0ABN7X091_GIGMA</name>
<dbReference type="EMBL" id="CAJVQB010073234">
    <property type="protein sequence ID" value="CAG8843685.1"/>
    <property type="molecule type" value="Genomic_DNA"/>
</dbReference>
<protein>
    <submittedName>
        <fullName evidence="1">9308_t:CDS:1</fullName>
    </submittedName>
</protein>
<keyword evidence="2" id="KW-1185">Reference proteome</keyword>
<sequence length="76" mass="8432">KNTTESSTTNRIKKDKEIVSAPPITNMTIDLYNSTIDQPEFSVVSSSESTDTSITPEIKCVEPIDDKPKFPEIIES</sequence>
<dbReference type="Proteomes" id="UP000789901">
    <property type="component" value="Unassembled WGS sequence"/>
</dbReference>
<evidence type="ECO:0000313" key="2">
    <source>
        <dbReference type="Proteomes" id="UP000789901"/>
    </source>
</evidence>
<evidence type="ECO:0000313" key="1">
    <source>
        <dbReference type="EMBL" id="CAG8843685.1"/>
    </source>
</evidence>
<organism evidence="1 2">
    <name type="scientific">Gigaspora margarita</name>
    <dbReference type="NCBI Taxonomy" id="4874"/>
    <lineage>
        <taxon>Eukaryota</taxon>
        <taxon>Fungi</taxon>
        <taxon>Fungi incertae sedis</taxon>
        <taxon>Mucoromycota</taxon>
        <taxon>Glomeromycotina</taxon>
        <taxon>Glomeromycetes</taxon>
        <taxon>Diversisporales</taxon>
        <taxon>Gigasporaceae</taxon>
        <taxon>Gigaspora</taxon>
    </lineage>
</organism>